<keyword evidence="1" id="KW-0479">Metal-binding</keyword>
<feature type="region of interest" description="Disordered" evidence="7">
    <location>
        <begin position="59"/>
        <end position="121"/>
    </location>
</feature>
<dbReference type="GO" id="GO:0008270">
    <property type="term" value="F:zinc ion binding"/>
    <property type="evidence" value="ECO:0007669"/>
    <property type="project" value="UniProtKB-KW"/>
</dbReference>
<evidence type="ECO:0000256" key="7">
    <source>
        <dbReference type="SAM" id="MobiDB-lite"/>
    </source>
</evidence>
<dbReference type="PANTHER" id="PTHR47172:SF24">
    <property type="entry name" value="GATA ZINC FINGER DOMAIN-CONTAINING PROTEIN 14-RELATED"/>
    <property type="match status" value="1"/>
</dbReference>
<dbReference type="SUPFAM" id="SSF57716">
    <property type="entry name" value="Glucocorticoid receptor-like (DNA-binding domain)"/>
    <property type="match status" value="1"/>
</dbReference>
<evidence type="ECO:0000259" key="8">
    <source>
        <dbReference type="PROSITE" id="PS50114"/>
    </source>
</evidence>
<gene>
    <name evidence="9" type="ORF">A9K55_004702</name>
</gene>
<dbReference type="Gene3D" id="3.30.50.10">
    <property type="entry name" value="Erythroid Transcription Factor GATA-1, subunit A"/>
    <property type="match status" value="1"/>
</dbReference>
<dbReference type="VEuPathDB" id="FungiDB:A9K55_004702"/>
<dbReference type="Pfam" id="PF00320">
    <property type="entry name" value="GATA"/>
    <property type="match status" value="1"/>
</dbReference>
<feature type="region of interest" description="Disordered" evidence="7">
    <location>
        <begin position="1"/>
        <end position="38"/>
    </location>
</feature>
<dbReference type="InterPro" id="IPR000679">
    <property type="entry name" value="Znf_GATA"/>
</dbReference>
<dbReference type="EMBL" id="CP023325">
    <property type="protein sequence ID" value="ATY65192.1"/>
    <property type="molecule type" value="Genomic_DNA"/>
</dbReference>
<evidence type="ECO:0000256" key="4">
    <source>
        <dbReference type="ARBA" id="ARBA00023015"/>
    </source>
</evidence>
<reference evidence="9 10" key="1">
    <citation type="journal article" date="2017" name="BMC Genomics">
        <title>Chromosome level assembly and secondary metabolite potential of the parasitic fungus Cordyceps militaris.</title>
        <authorList>
            <person name="Kramer G.J."/>
            <person name="Nodwell J.R."/>
        </authorList>
    </citation>
    <scope>NUCLEOTIDE SEQUENCE [LARGE SCALE GENOMIC DNA]</scope>
    <source>
        <strain evidence="9 10">ATCC 34164</strain>
    </source>
</reference>
<name>A0A2H4SQ12_CORMI</name>
<evidence type="ECO:0000256" key="3">
    <source>
        <dbReference type="ARBA" id="ARBA00022833"/>
    </source>
</evidence>
<evidence type="ECO:0000256" key="6">
    <source>
        <dbReference type="PROSITE-ProRule" id="PRU00094"/>
    </source>
</evidence>
<evidence type="ECO:0000313" key="10">
    <source>
        <dbReference type="Proteomes" id="UP000323067"/>
    </source>
</evidence>
<dbReference type="AlphaFoldDB" id="A0A2H4SQ12"/>
<evidence type="ECO:0000256" key="5">
    <source>
        <dbReference type="ARBA" id="ARBA00023163"/>
    </source>
</evidence>
<dbReference type="InterPro" id="IPR013088">
    <property type="entry name" value="Znf_NHR/GATA"/>
</dbReference>
<dbReference type="PANTHER" id="PTHR47172">
    <property type="entry name" value="OS01G0976800 PROTEIN"/>
    <property type="match status" value="1"/>
</dbReference>
<dbReference type="CDD" id="cd00202">
    <property type="entry name" value="ZnF_GATA"/>
    <property type="match status" value="1"/>
</dbReference>
<dbReference type="GO" id="GO:0043565">
    <property type="term" value="F:sequence-specific DNA binding"/>
    <property type="evidence" value="ECO:0007669"/>
    <property type="project" value="InterPro"/>
</dbReference>
<keyword evidence="5" id="KW-0804">Transcription</keyword>
<keyword evidence="4" id="KW-0805">Transcription regulation</keyword>
<keyword evidence="3" id="KW-0862">Zinc</keyword>
<dbReference type="OrthoDB" id="4870742at2759"/>
<feature type="domain" description="GATA-type" evidence="8">
    <location>
        <begin position="130"/>
        <end position="186"/>
    </location>
</feature>
<dbReference type="GO" id="GO:0006355">
    <property type="term" value="P:regulation of DNA-templated transcription"/>
    <property type="evidence" value="ECO:0007669"/>
    <property type="project" value="InterPro"/>
</dbReference>
<accession>A0A2H4SQ12</accession>
<proteinExistence type="predicted"/>
<dbReference type="Proteomes" id="UP000323067">
    <property type="component" value="Chromosome v"/>
</dbReference>
<evidence type="ECO:0000313" key="9">
    <source>
        <dbReference type="EMBL" id="ATY65192.1"/>
    </source>
</evidence>
<dbReference type="PROSITE" id="PS50114">
    <property type="entry name" value="GATA_ZN_FINGER_2"/>
    <property type="match status" value="1"/>
</dbReference>
<feature type="compositionally biased region" description="Basic and acidic residues" evidence="7">
    <location>
        <begin position="177"/>
        <end position="188"/>
    </location>
</feature>
<organism evidence="9 10">
    <name type="scientific">Cordyceps militaris</name>
    <name type="common">Caterpillar fungus</name>
    <name type="synonym">Clavaria militaris</name>
    <dbReference type="NCBI Taxonomy" id="73501"/>
    <lineage>
        <taxon>Eukaryota</taxon>
        <taxon>Fungi</taxon>
        <taxon>Dikarya</taxon>
        <taxon>Ascomycota</taxon>
        <taxon>Pezizomycotina</taxon>
        <taxon>Sordariomycetes</taxon>
        <taxon>Hypocreomycetidae</taxon>
        <taxon>Hypocreales</taxon>
        <taxon>Cordycipitaceae</taxon>
        <taxon>Cordyceps</taxon>
    </lineage>
</organism>
<sequence length="188" mass="21043">MPRQGEDRPPQGSAPGPIEPLEQYTDRRPVSRLKVGETLQTIRRTAQDLCRFQDNVGGRSALVHDSNPNEAHNGDGRHIRGSTKPPGDASRAGNNPSGSDHIRLHQRRPPRVPSQGVGSPAQYQHFRKHLRTDISCHQCGESSTPEWRHGPHGPKTLCNVCGLIYAKQESHRRRDKSKSENPRKTRAR</sequence>
<dbReference type="VEuPathDB" id="FungiDB:CCM_01630"/>
<protein>
    <submittedName>
        <fullName evidence="9">Zinc finger domain-containing GATA-type</fullName>
    </submittedName>
</protein>
<dbReference type="SMART" id="SM00401">
    <property type="entry name" value="ZnF_GATA"/>
    <property type="match status" value="1"/>
</dbReference>
<keyword evidence="2 6" id="KW-0863">Zinc-finger</keyword>
<evidence type="ECO:0000256" key="1">
    <source>
        <dbReference type="ARBA" id="ARBA00022723"/>
    </source>
</evidence>
<feature type="region of interest" description="Disordered" evidence="7">
    <location>
        <begin position="166"/>
        <end position="188"/>
    </location>
</feature>
<evidence type="ECO:0000256" key="2">
    <source>
        <dbReference type="ARBA" id="ARBA00022771"/>
    </source>
</evidence>